<keyword evidence="2" id="KW-0812">Transmembrane</keyword>
<reference evidence="3" key="1">
    <citation type="submission" date="2009-07" db="EMBL/GenBank/DDBJ databases">
        <authorList>
            <person name="Weinstock G."/>
            <person name="Sodergren E."/>
            <person name="Clifton S."/>
            <person name="Fulton L."/>
            <person name="Fulton B."/>
            <person name="Courtney L."/>
            <person name="Fronick C."/>
            <person name="Harrison M."/>
            <person name="Strong C."/>
            <person name="Farmer C."/>
            <person name="Delahaunty K."/>
            <person name="Markovic C."/>
            <person name="Hall O."/>
            <person name="Minx P."/>
            <person name="Tomlinson C."/>
            <person name="Mitreva M."/>
            <person name="Nelson J."/>
            <person name="Hou S."/>
            <person name="Wollam A."/>
            <person name="Pepin K.H."/>
            <person name="Johnson M."/>
            <person name="Bhonagiri V."/>
            <person name="Nash W.E."/>
            <person name="Warren W."/>
            <person name="Chinwalla A."/>
            <person name="Mardis E.R."/>
            <person name="Wilson R.K."/>
        </authorList>
    </citation>
    <scope>NUCLEOTIDE SEQUENCE [LARGE SCALE GENOMIC DNA]</scope>
    <source>
        <strain evidence="3">DSM 14469</strain>
    </source>
</reference>
<sequence>MLYWTRYGAAGMKLYVSLPAVSEKITYLGRTFMRRKFLTYLLVCSMAVSTAGFAAAAEETEGISETEAVSGAEADSEESGSADDADAADDAESGSADATDGGDADTTLSDDIYSFQIKIDGELYQFPMSWADFTAHGWEYQSDASAELSPNSYSVAETFKKGNLEVYTQIVNFGLNTQAFSECTIAGISIDNWQFSDAPDTVIELPGGITYGVSTLEDVKAAYGEPSDTYDGELYTKLSYRYDYYQEWSLYIEKETGVLYEVELENMIADEATATANEAAAAEVSDEPTEEVLAYTAPTELGDDPLSFTVDYAGALYQLPAPVSVFEENGWTIKEEDSDNIIAGGDFGWVYMMKDNQEYHTTVRNYSKNAATLRNCFVTTVEAGVYDANLPITIPTGITSGMSGDEALALLEGISYETETSGSFTYYNIVGESISRECVQIVINEEENTVTSIEVSHEPKTLDE</sequence>
<feature type="compositionally biased region" description="Acidic residues" evidence="1">
    <location>
        <begin position="74"/>
        <end position="92"/>
    </location>
</feature>
<gene>
    <name evidence="3" type="ORF">BRYFOR_06075</name>
</gene>
<feature type="transmembrane region" description="Helical" evidence="2">
    <location>
        <begin position="37"/>
        <end position="57"/>
    </location>
</feature>
<dbReference type="eggNOG" id="ENOG50314WJ">
    <property type="taxonomic scope" value="Bacteria"/>
</dbReference>
<dbReference type="EMBL" id="ACCL02000004">
    <property type="protein sequence ID" value="EET61883.1"/>
    <property type="molecule type" value="Genomic_DNA"/>
</dbReference>
<accession>C6LBT0</accession>
<organism evidence="3 4">
    <name type="scientific">Marvinbryantia formatexigens DSM 14469</name>
    <dbReference type="NCBI Taxonomy" id="478749"/>
    <lineage>
        <taxon>Bacteria</taxon>
        <taxon>Bacillati</taxon>
        <taxon>Bacillota</taxon>
        <taxon>Clostridia</taxon>
        <taxon>Lachnospirales</taxon>
        <taxon>Lachnospiraceae</taxon>
        <taxon>Marvinbryantia</taxon>
    </lineage>
</organism>
<keyword evidence="4" id="KW-1185">Reference proteome</keyword>
<dbReference type="Proteomes" id="UP000005561">
    <property type="component" value="Unassembled WGS sequence"/>
</dbReference>
<evidence type="ECO:0000256" key="1">
    <source>
        <dbReference type="SAM" id="MobiDB-lite"/>
    </source>
</evidence>
<dbReference type="AlphaFoldDB" id="C6LBT0"/>
<name>C6LBT0_9FIRM</name>
<keyword evidence="2" id="KW-1133">Transmembrane helix</keyword>
<evidence type="ECO:0000313" key="4">
    <source>
        <dbReference type="Proteomes" id="UP000005561"/>
    </source>
</evidence>
<protein>
    <submittedName>
        <fullName evidence="3">Tat pathway signal sequence domain protein</fullName>
    </submittedName>
</protein>
<evidence type="ECO:0000313" key="3">
    <source>
        <dbReference type="EMBL" id="EET61883.1"/>
    </source>
</evidence>
<proteinExistence type="predicted"/>
<comment type="caution">
    <text evidence="3">The sequence shown here is derived from an EMBL/GenBank/DDBJ whole genome shotgun (WGS) entry which is preliminary data.</text>
</comment>
<feature type="region of interest" description="Disordered" evidence="1">
    <location>
        <begin position="62"/>
        <end position="103"/>
    </location>
</feature>
<evidence type="ECO:0000256" key="2">
    <source>
        <dbReference type="SAM" id="Phobius"/>
    </source>
</evidence>
<keyword evidence="2" id="KW-0472">Membrane</keyword>
<dbReference type="STRING" id="168384.SAMN05660368_00565"/>
<feature type="compositionally biased region" description="Low complexity" evidence="1">
    <location>
        <begin position="93"/>
        <end position="103"/>
    </location>
</feature>